<proteinExistence type="predicted"/>
<reference evidence="1 2" key="2">
    <citation type="submission" date="2019-01" db="EMBL/GenBank/DDBJ databases">
        <title>The decoding of complex shrimp genome reveals the adaptation for benthos swimmer, frequently molting mechanism and breeding impact on genome.</title>
        <authorList>
            <person name="Sun Y."/>
            <person name="Gao Y."/>
            <person name="Yu Y."/>
        </authorList>
    </citation>
    <scope>NUCLEOTIDE SEQUENCE [LARGE SCALE GENOMIC DNA]</scope>
    <source>
        <tissue evidence="1">Muscle</tissue>
    </source>
</reference>
<comment type="caution">
    <text evidence="1">The sequence shown here is derived from an EMBL/GenBank/DDBJ whole genome shotgun (WGS) entry which is preliminary data.</text>
</comment>
<organism evidence="1 2">
    <name type="scientific">Penaeus vannamei</name>
    <name type="common">Whiteleg shrimp</name>
    <name type="synonym">Litopenaeus vannamei</name>
    <dbReference type="NCBI Taxonomy" id="6689"/>
    <lineage>
        <taxon>Eukaryota</taxon>
        <taxon>Metazoa</taxon>
        <taxon>Ecdysozoa</taxon>
        <taxon>Arthropoda</taxon>
        <taxon>Crustacea</taxon>
        <taxon>Multicrustacea</taxon>
        <taxon>Malacostraca</taxon>
        <taxon>Eumalacostraca</taxon>
        <taxon>Eucarida</taxon>
        <taxon>Decapoda</taxon>
        <taxon>Dendrobranchiata</taxon>
        <taxon>Penaeoidea</taxon>
        <taxon>Penaeidae</taxon>
        <taxon>Penaeus</taxon>
    </lineage>
</organism>
<dbReference type="EMBL" id="QCYY01002171">
    <property type="protein sequence ID" value="ROT72341.1"/>
    <property type="molecule type" value="Genomic_DNA"/>
</dbReference>
<gene>
    <name evidence="1" type="ORF">C7M84_009277</name>
</gene>
<evidence type="ECO:0000313" key="2">
    <source>
        <dbReference type="Proteomes" id="UP000283509"/>
    </source>
</evidence>
<reference evidence="1 2" key="1">
    <citation type="submission" date="2018-04" db="EMBL/GenBank/DDBJ databases">
        <authorList>
            <person name="Zhang X."/>
            <person name="Yuan J."/>
            <person name="Li F."/>
            <person name="Xiang J."/>
        </authorList>
    </citation>
    <scope>NUCLEOTIDE SEQUENCE [LARGE SCALE GENOMIC DNA]</scope>
    <source>
        <tissue evidence="1">Muscle</tissue>
    </source>
</reference>
<protein>
    <submittedName>
        <fullName evidence="1">Uncharacterized protein</fullName>
    </submittedName>
</protein>
<sequence length="143" mass="15965">MKGRGGFSRNHDGYLFTALDSRVGEGEKTKSASAFAHLPAGLQVTNQQQEEHTNVTRGGRFLPQQGYRLHRVTFLTMVTRVAELAPPPWRASRNPGHERKGLLARSHRLASTYIGYRIKGQVQSRSHLVVPRLGRAGKKCNHV</sequence>
<name>A0A423T7B3_PENVA</name>
<dbReference type="AlphaFoldDB" id="A0A423T7B3"/>
<keyword evidence="2" id="KW-1185">Reference proteome</keyword>
<accession>A0A423T7B3</accession>
<evidence type="ECO:0000313" key="1">
    <source>
        <dbReference type="EMBL" id="ROT72341.1"/>
    </source>
</evidence>
<dbReference type="Proteomes" id="UP000283509">
    <property type="component" value="Unassembled WGS sequence"/>
</dbReference>